<dbReference type="InterPro" id="IPR036770">
    <property type="entry name" value="Ankyrin_rpt-contain_sf"/>
</dbReference>
<gene>
    <name evidence="2" type="ORF">GHT09_010317</name>
</gene>
<dbReference type="PROSITE" id="PS50088">
    <property type="entry name" value="ANK_REPEAT"/>
    <property type="match status" value="5"/>
</dbReference>
<protein>
    <submittedName>
        <fullName evidence="2">Uncharacterized protein</fullName>
    </submittedName>
</protein>
<feature type="repeat" description="ANK" evidence="1">
    <location>
        <begin position="58"/>
        <end position="90"/>
    </location>
</feature>
<dbReference type="Proteomes" id="UP000662637">
    <property type="component" value="Unassembled WGS sequence"/>
</dbReference>
<sequence>MSPGMARSCRKLVYLNLGIKVIGYKPLGKIHQAAKNCELERIEHYLGCGYHIDDTDQKNRIPLHYACAYGNPAVVALLVKRKCSVDLYDSDGNTLLMKAVQYEEEECAIILLENGANPNVHNNKGETPPHCAMFYRNTSIATKLLSFNEDIEAKNKSGQTPLLFAIKKNRQMMVECFIKNKANIHAVDDKGRTALMFAVEHKSTQIVELLLQRGVNVSASDNYGQIALSYAIASGNTVSTKKTHPGDSCFEMIENNYEAHIKNIPEEGGELTEASRQSMKDEVKYDTWNQKSGNLPDYSNAASQKKDVVETLVQAIRIKNDCPFFSSPESKIFSEGHTQMCVSQSSGEKHCRAKEKADGHVHGYFESHKHSRYIDIFYL</sequence>
<dbReference type="EMBL" id="WJEC01001559">
    <property type="protein sequence ID" value="KAF7478563.1"/>
    <property type="molecule type" value="Genomic_DNA"/>
</dbReference>
<evidence type="ECO:0000313" key="2">
    <source>
        <dbReference type="EMBL" id="KAF7478563.1"/>
    </source>
</evidence>
<dbReference type="SUPFAM" id="SSF48403">
    <property type="entry name" value="Ankyrin repeat"/>
    <property type="match status" value="1"/>
</dbReference>
<dbReference type="InterPro" id="IPR050657">
    <property type="entry name" value="Ankyrin_repeat_domain"/>
</dbReference>
<feature type="repeat" description="ANK" evidence="1">
    <location>
        <begin position="124"/>
        <end position="156"/>
    </location>
</feature>
<feature type="repeat" description="ANK" evidence="1">
    <location>
        <begin position="157"/>
        <end position="189"/>
    </location>
</feature>
<evidence type="ECO:0000256" key="1">
    <source>
        <dbReference type="PROSITE-ProRule" id="PRU00023"/>
    </source>
</evidence>
<organism evidence="2 3">
    <name type="scientific">Marmota monax</name>
    <name type="common">Woodchuck</name>
    <dbReference type="NCBI Taxonomy" id="9995"/>
    <lineage>
        <taxon>Eukaryota</taxon>
        <taxon>Metazoa</taxon>
        <taxon>Chordata</taxon>
        <taxon>Craniata</taxon>
        <taxon>Vertebrata</taxon>
        <taxon>Euteleostomi</taxon>
        <taxon>Mammalia</taxon>
        <taxon>Eutheria</taxon>
        <taxon>Euarchontoglires</taxon>
        <taxon>Glires</taxon>
        <taxon>Rodentia</taxon>
        <taxon>Sciuromorpha</taxon>
        <taxon>Sciuridae</taxon>
        <taxon>Xerinae</taxon>
        <taxon>Marmotini</taxon>
        <taxon>Marmota</taxon>
    </lineage>
</organism>
<comment type="caution">
    <text evidence="2">The sequence shown here is derived from an EMBL/GenBank/DDBJ whole genome shotgun (WGS) entry which is preliminary data.</text>
</comment>
<dbReference type="Pfam" id="PF12796">
    <property type="entry name" value="Ank_2"/>
    <property type="match status" value="2"/>
</dbReference>
<dbReference type="SMART" id="SM00248">
    <property type="entry name" value="ANK"/>
    <property type="match status" value="5"/>
</dbReference>
<dbReference type="AlphaFoldDB" id="A0A834QHD8"/>
<accession>A0A834QHD8</accession>
<dbReference type="PANTHER" id="PTHR24147:SF64">
    <property type="entry name" value="ANKYRIN REPEAT DOMAIN-CONTAINING PROTEIN 19-RELATED"/>
    <property type="match status" value="1"/>
</dbReference>
<reference evidence="2" key="1">
    <citation type="submission" date="2020-08" db="EMBL/GenBank/DDBJ databases">
        <authorList>
            <person name="Shumante A."/>
            <person name="Zimin A.V."/>
            <person name="Puiu D."/>
            <person name="Salzberg S.L."/>
        </authorList>
    </citation>
    <scope>NUCLEOTIDE SEQUENCE</scope>
    <source>
        <strain evidence="2">WC2-LM</strain>
        <tissue evidence="2">Liver</tissue>
    </source>
</reference>
<feature type="repeat" description="ANK" evidence="1">
    <location>
        <begin position="190"/>
        <end position="222"/>
    </location>
</feature>
<proteinExistence type="predicted"/>
<keyword evidence="1" id="KW-0040">ANK repeat</keyword>
<dbReference type="Gene3D" id="1.25.40.20">
    <property type="entry name" value="Ankyrin repeat-containing domain"/>
    <property type="match status" value="2"/>
</dbReference>
<evidence type="ECO:0000313" key="3">
    <source>
        <dbReference type="Proteomes" id="UP000662637"/>
    </source>
</evidence>
<dbReference type="PROSITE" id="PS50297">
    <property type="entry name" value="ANK_REP_REGION"/>
    <property type="match status" value="3"/>
</dbReference>
<feature type="repeat" description="ANK" evidence="1">
    <location>
        <begin position="91"/>
        <end position="123"/>
    </location>
</feature>
<dbReference type="PANTHER" id="PTHR24147">
    <property type="entry name" value="ANKYRIN REPEAT DOMAIN 36-RELATED"/>
    <property type="match status" value="1"/>
</dbReference>
<name>A0A834QHD8_MARMO</name>
<dbReference type="InterPro" id="IPR002110">
    <property type="entry name" value="Ankyrin_rpt"/>
</dbReference>